<keyword evidence="3 8" id="KW-0812">Transmembrane</keyword>
<dbReference type="AlphaFoldDB" id="A0A3B1AHU5"/>
<evidence type="ECO:0000256" key="2">
    <source>
        <dbReference type="ARBA" id="ARBA00022475"/>
    </source>
</evidence>
<keyword evidence="7 8" id="KW-0472">Membrane</keyword>
<feature type="transmembrane region" description="Helical" evidence="8">
    <location>
        <begin position="260"/>
        <end position="278"/>
    </location>
</feature>
<feature type="transmembrane region" description="Helical" evidence="8">
    <location>
        <begin position="427"/>
        <end position="447"/>
    </location>
</feature>
<feature type="transmembrane region" description="Helical" evidence="8">
    <location>
        <begin position="299"/>
        <end position="320"/>
    </location>
</feature>
<proteinExistence type="inferred from homology"/>
<dbReference type="GO" id="GO:0009252">
    <property type="term" value="P:peptidoglycan biosynthetic process"/>
    <property type="evidence" value="ECO:0007669"/>
    <property type="project" value="UniProtKB-KW"/>
</dbReference>
<dbReference type="PANTHER" id="PTHR47019:SF1">
    <property type="entry name" value="LIPID II FLIPPASE MURJ"/>
    <property type="match status" value="1"/>
</dbReference>
<evidence type="ECO:0000256" key="6">
    <source>
        <dbReference type="ARBA" id="ARBA00022989"/>
    </source>
</evidence>
<evidence type="ECO:0000256" key="4">
    <source>
        <dbReference type="ARBA" id="ARBA00022960"/>
    </source>
</evidence>
<keyword evidence="4" id="KW-0133">Cell shape</keyword>
<dbReference type="EMBL" id="UOFX01000006">
    <property type="protein sequence ID" value="VAX05456.1"/>
    <property type="molecule type" value="Genomic_DNA"/>
</dbReference>
<keyword evidence="5" id="KW-0573">Peptidoglycan synthesis</keyword>
<accession>A0A3B1AHU5</accession>
<feature type="transmembrane region" description="Helical" evidence="8">
    <location>
        <begin position="467"/>
        <end position="487"/>
    </location>
</feature>
<feature type="transmembrane region" description="Helical" evidence="8">
    <location>
        <begin position="395"/>
        <end position="415"/>
    </location>
</feature>
<feature type="transmembrane region" description="Helical" evidence="8">
    <location>
        <begin position="233"/>
        <end position="254"/>
    </location>
</feature>
<sequence>MLSRILGLVRDLVFAHVFGASAKTDAFFVAFKIPNFMRRLFAEGAFSLAFVPVLTEYQAKRTFEELKTFVDRVAGTLGVILFGVAMLGVVGAPVLVSIFAPGFIAKGGEFDLAVDMLRLTFPYLFFISLVAFAGGILNSHNRFGIPAFTPVLLNISLIACALWLSPQMETPIMALAWGVLIAGIVQFVFQLPFLQQLRLLPWPEFAPKDEGVRRIGTLMLPALFGVSVSQINLLLDTLIASLLTAGSISWLYYSDRLMEFPLGILGVALATVILPSLSRKHAESSQEEFSRTLDWAMRWVLLLGLPAAAGLLVLAGPMNATLWLSDVFTASDVDMTTRSLMAYSFGLVGFIAIKVLAPGFYARQNTKTPVRIAVIAMATNMVLNIILVFPLAHAGLALATTLSAYLNAFLLLRALRRENIYCPGVGWPLLILRGFVATAVMAGLLFWGAGDISVWIEASIWERIFRLVTLIAGGGAVYFAVLFLLGIRLQHFRNH</sequence>
<reference evidence="9" key="1">
    <citation type="submission" date="2018-06" db="EMBL/GenBank/DDBJ databases">
        <authorList>
            <person name="Zhirakovskaya E."/>
        </authorList>
    </citation>
    <scope>NUCLEOTIDE SEQUENCE</scope>
</reference>
<dbReference type="CDD" id="cd13123">
    <property type="entry name" value="MATE_MurJ_like"/>
    <property type="match status" value="1"/>
</dbReference>
<keyword evidence="2" id="KW-1003">Cell membrane</keyword>
<dbReference type="Pfam" id="PF03023">
    <property type="entry name" value="MurJ"/>
    <property type="match status" value="1"/>
</dbReference>
<feature type="transmembrane region" description="Helical" evidence="8">
    <location>
        <begin position="116"/>
        <end position="137"/>
    </location>
</feature>
<name>A0A3B1AHU5_9ZZZZ</name>
<evidence type="ECO:0000256" key="3">
    <source>
        <dbReference type="ARBA" id="ARBA00022692"/>
    </source>
</evidence>
<keyword evidence="6 8" id="KW-1133">Transmembrane helix</keyword>
<evidence type="ECO:0000256" key="7">
    <source>
        <dbReference type="ARBA" id="ARBA00023136"/>
    </source>
</evidence>
<dbReference type="HAMAP" id="MF_02078">
    <property type="entry name" value="MurJ_MviN"/>
    <property type="match status" value="1"/>
</dbReference>
<dbReference type="InterPro" id="IPR051050">
    <property type="entry name" value="Lipid_II_flippase_MurJ/MviN"/>
</dbReference>
<feature type="transmembrane region" description="Helical" evidence="8">
    <location>
        <begin position="143"/>
        <end position="165"/>
    </location>
</feature>
<dbReference type="PRINTS" id="PR01806">
    <property type="entry name" value="VIRFACTRMVIN"/>
</dbReference>
<dbReference type="NCBIfam" id="TIGR01695">
    <property type="entry name" value="murJ_mviN"/>
    <property type="match status" value="1"/>
</dbReference>
<gene>
    <name evidence="9" type="ORF">MNBD_GAMMA26-1565</name>
</gene>
<dbReference type="PIRSF" id="PIRSF002869">
    <property type="entry name" value="MviN"/>
    <property type="match status" value="1"/>
</dbReference>
<evidence type="ECO:0000313" key="9">
    <source>
        <dbReference type="EMBL" id="VAX05456.1"/>
    </source>
</evidence>
<protein>
    <submittedName>
        <fullName evidence="9">Proposed peptidoglycan lipid II flippase MurJ</fullName>
    </submittedName>
</protein>
<dbReference type="GO" id="GO:0008360">
    <property type="term" value="P:regulation of cell shape"/>
    <property type="evidence" value="ECO:0007669"/>
    <property type="project" value="UniProtKB-KW"/>
</dbReference>
<evidence type="ECO:0000256" key="1">
    <source>
        <dbReference type="ARBA" id="ARBA00004651"/>
    </source>
</evidence>
<feature type="transmembrane region" description="Helical" evidence="8">
    <location>
        <begin position="369"/>
        <end position="389"/>
    </location>
</feature>
<dbReference type="PANTHER" id="PTHR47019">
    <property type="entry name" value="LIPID II FLIPPASE MURJ"/>
    <property type="match status" value="1"/>
</dbReference>
<organism evidence="9">
    <name type="scientific">hydrothermal vent metagenome</name>
    <dbReference type="NCBI Taxonomy" id="652676"/>
    <lineage>
        <taxon>unclassified sequences</taxon>
        <taxon>metagenomes</taxon>
        <taxon>ecological metagenomes</taxon>
    </lineage>
</organism>
<feature type="transmembrane region" description="Helical" evidence="8">
    <location>
        <begin position="172"/>
        <end position="191"/>
    </location>
</feature>
<dbReference type="InterPro" id="IPR004268">
    <property type="entry name" value="MurJ"/>
</dbReference>
<dbReference type="GO" id="GO:0015648">
    <property type="term" value="F:lipid-linked peptidoglycan transporter activity"/>
    <property type="evidence" value="ECO:0007669"/>
    <property type="project" value="TreeGrafter"/>
</dbReference>
<dbReference type="GO" id="GO:0005886">
    <property type="term" value="C:plasma membrane"/>
    <property type="evidence" value="ECO:0007669"/>
    <property type="project" value="UniProtKB-SubCell"/>
</dbReference>
<feature type="transmembrane region" description="Helical" evidence="8">
    <location>
        <begin position="79"/>
        <end position="104"/>
    </location>
</feature>
<comment type="subcellular location">
    <subcellularLocation>
        <location evidence="1">Cell membrane</location>
        <topology evidence="1">Multi-pass membrane protein</topology>
    </subcellularLocation>
</comment>
<dbReference type="GO" id="GO:0034204">
    <property type="term" value="P:lipid translocation"/>
    <property type="evidence" value="ECO:0007669"/>
    <property type="project" value="TreeGrafter"/>
</dbReference>
<evidence type="ECO:0000256" key="8">
    <source>
        <dbReference type="SAM" id="Phobius"/>
    </source>
</evidence>
<feature type="transmembrane region" description="Helical" evidence="8">
    <location>
        <begin position="340"/>
        <end position="357"/>
    </location>
</feature>
<evidence type="ECO:0000256" key="5">
    <source>
        <dbReference type="ARBA" id="ARBA00022984"/>
    </source>
</evidence>